<protein>
    <submittedName>
        <fullName evidence="2">Uncharacterized protein</fullName>
    </submittedName>
</protein>
<comment type="caution">
    <text evidence="2">The sequence shown here is derived from an EMBL/GenBank/DDBJ whole genome shotgun (WGS) entry which is preliminary data.</text>
</comment>
<dbReference type="EMBL" id="BPVZ01000096">
    <property type="protein sequence ID" value="GKV32535.1"/>
    <property type="molecule type" value="Genomic_DNA"/>
</dbReference>
<keyword evidence="3" id="KW-1185">Reference proteome</keyword>
<evidence type="ECO:0000313" key="2">
    <source>
        <dbReference type="EMBL" id="GKV32535.1"/>
    </source>
</evidence>
<gene>
    <name evidence="2" type="ORF">SLEP1_g41131</name>
</gene>
<dbReference type="AlphaFoldDB" id="A0AAV5L649"/>
<feature type="coiled-coil region" evidence="1">
    <location>
        <begin position="7"/>
        <end position="55"/>
    </location>
</feature>
<accession>A0AAV5L649</accession>
<proteinExistence type="predicted"/>
<evidence type="ECO:0000256" key="1">
    <source>
        <dbReference type="SAM" id="Coils"/>
    </source>
</evidence>
<organism evidence="2 3">
    <name type="scientific">Rubroshorea leprosula</name>
    <dbReference type="NCBI Taxonomy" id="152421"/>
    <lineage>
        <taxon>Eukaryota</taxon>
        <taxon>Viridiplantae</taxon>
        <taxon>Streptophyta</taxon>
        <taxon>Embryophyta</taxon>
        <taxon>Tracheophyta</taxon>
        <taxon>Spermatophyta</taxon>
        <taxon>Magnoliopsida</taxon>
        <taxon>eudicotyledons</taxon>
        <taxon>Gunneridae</taxon>
        <taxon>Pentapetalae</taxon>
        <taxon>rosids</taxon>
        <taxon>malvids</taxon>
        <taxon>Malvales</taxon>
        <taxon>Dipterocarpaceae</taxon>
        <taxon>Rubroshorea</taxon>
    </lineage>
</organism>
<sequence>MLILYEILQAAKEAAAFREDKIKLEKEVEELTLHLQLEKQMRSDLEKEIQLQSQENV</sequence>
<keyword evidence="1" id="KW-0175">Coiled coil</keyword>
<name>A0AAV5L649_9ROSI</name>
<dbReference type="Proteomes" id="UP001054252">
    <property type="component" value="Unassembled WGS sequence"/>
</dbReference>
<evidence type="ECO:0000313" key="3">
    <source>
        <dbReference type="Proteomes" id="UP001054252"/>
    </source>
</evidence>
<reference evidence="2 3" key="1">
    <citation type="journal article" date="2021" name="Commun. Biol.">
        <title>The genome of Shorea leprosula (Dipterocarpaceae) highlights the ecological relevance of drought in aseasonal tropical rainforests.</title>
        <authorList>
            <person name="Ng K.K.S."/>
            <person name="Kobayashi M.J."/>
            <person name="Fawcett J.A."/>
            <person name="Hatakeyama M."/>
            <person name="Paape T."/>
            <person name="Ng C.H."/>
            <person name="Ang C.C."/>
            <person name="Tnah L.H."/>
            <person name="Lee C.T."/>
            <person name="Nishiyama T."/>
            <person name="Sese J."/>
            <person name="O'Brien M.J."/>
            <person name="Copetti D."/>
            <person name="Mohd Noor M.I."/>
            <person name="Ong R.C."/>
            <person name="Putra M."/>
            <person name="Sireger I.Z."/>
            <person name="Indrioko S."/>
            <person name="Kosugi Y."/>
            <person name="Izuno A."/>
            <person name="Isagi Y."/>
            <person name="Lee S.L."/>
            <person name="Shimizu K.K."/>
        </authorList>
    </citation>
    <scope>NUCLEOTIDE SEQUENCE [LARGE SCALE GENOMIC DNA]</scope>
    <source>
        <strain evidence="2">214</strain>
    </source>
</reference>